<feature type="domain" description="DUF3592" evidence="3">
    <location>
        <begin position="190"/>
        <end position="245"/>
    </location>
</feature>
<feature type="compositionally biased region" description="Basic and acidic residues" evidence="1">
    <location>
        <begin position="15"/>
        <end position="24"/>
    </location>
</feature>
<feature type="region of interest" description="Disordered" evidence="1">
    <location>
        <begin position="1"/>
        <end position="40"/>
    </location>
</feature>
<reference evidence="4 5" key="1">
    <citation type="submission" date="2013-06" db="EMBL/GenBank/DDBJ databases">
        <title>Rumen cellulosomics: divergent fiber-degrading strategies revealed by comparative genome-wide analysis of six Ruminococcal strains.</title>
        <authorList>
            <person name="Dassa B."/>
            <person name="Borovok I."/>
            <person name="Lamed R."/>
            <person name="Flint H."/>
            <person name="Yeoman C.J."/>
            <person name="White B."/>
            <person name="Bayer E.A."/>
        </authorList>
    </citation>
    <scope>NUCLEOTIDE SEQUENCE [LARGE SCALE GENOMIC DNA]</scope>
    <source>
        <strain evidence="4 5">SY3</strain>
    </source>
</reference>
<evidence type="ECO:0000259" key="3">
    <source>
        <dbReference type="Pfam" id="PF12158"/>
    </source>
</evidence>
<protein>
    <recommendedName>
        <fullName evidence="3">DUF3592 domain-containing protein</fullName>
    </recommendedName>
</protein>
<evidence type="ECO:0000313" key="5">
    <source>
        <dbReference type="Proteomes" id="UP000021369"/>
    </source>
</evidence>
<evidence type="ECO:0000256" key="2">
    <source>
        <dbReference type="SAM" id="Phobius"/>
    </source>
</evidence>
<dbReference type="Pfam" id="PF12158">
    <property type="entry name" value="DUF3592"/>
    <property type="match status" value="1"/>
</dbReference>
<dbReference type="EMBL" id="JEOB01000002">
    <property type="protein sequence ID" value="EXM40206.1"/>
    <property type="molecule type" value="Genomic_DNA"/>
</dbReference>
<keyword evidence="2" id="KW-0812">Transmembrane</keyword>
<keyword evidence="2" id="KW-0472">Membrane</keyword>
<dbReference type="InterPro" id="IPR021994">
    <property type="entry name" value="DUF3592"/>
</dbReference>
<gene>
    <name evidence="4" type="ORF">RASY3_08000</name>
</gene>
<keyword evidence="2" id="KW-1133">Transmembrane helix</keyword>
<evidence type="ECO:0000256" key="1">
    <source>
        <dbReference type="SAM" id="MobiDB-lite"/>
    </source>
</evidence>
<feature type="transmembrane region" description="Helical" evidence="2">
    <location>
        <begin position="149"/>
        <end position="167"/>
    </location>
</feature>
<sequence length="279" mass="30759">MQMSREQFEQLTGERLSRDQELVTRGDMVPQNGQNYGQQNWRPVQPNSQPMQMGQNTLLPEHVPDKQFSLKSFVPLFAGIIGLLTIGRLSGSLAAMSLGFGIMGTGILCRREMDDYKPERKLKALMTAIGGGAVGAAGLVTLFAPSLSLHMSSLILTLSGIILIGTPPVTRHMKLRRCTEKTRAVCIGNRQKRGGKHHNMMYAPIWQYIAGGRAYTAYDDVYTSPQQFYEGQGTDIMVNPNDPRDIYRGSDPSAWALMVFGALMLGGGVICLLRLFGIF</sequence>
<dbReference type="Proteomes" id="UP000021369">
    <property type="component" value="Unassembled WGS sequence"/>
</dbReference>
<accession>A0A011VY37</accession>
<feature type="transmembrane region" description="Helical" evidence="2">
    <location>
        <begin position="122"/>
        <end position="143"/>
    </location>
</feature>
<comment type="caution">
    <text evidence="4">The sequence shown here is derived from an EMBL/GenBank/DDBJ whole genome shotgun (WGS) entry which is preliminary data.</text>
</comment>
<feature type="compositionally biased region" description="Polar residues" evidence="1">
    <location>
        <begin position="31"/>
        <end position="40"/>
    </location>
</feature>
<dbReference type="RefSeq" id="WP_037286721.1">
    <property type="nucleotide sequence ID" value="NZ_JEOB01000002.1"/>
</dbReference>
<keyword evidence="5" id="KW-1185">Reference proteome</keyword>
<proteinExistence type="predicted"/>
<dbReference type="PATRIC" id="fig|1341156.4.peg.2005"/>
<feature type="transmembrane region" description="Helical" evidence="2">
    <location>
        <begin position="254"/>
        <end position="276"/>
    </location>
</feature>
<name>A0A011VY37_RUMAL</name>
<organism evidence="4 5">
    <name type="scientific">Ruminococcus albus SY3</name>
    <dbReference type="NCBI Taxonomy" id="1341156"/>
    <lineage>
        <taxon>Bacteria</taxon>
        <taxon>Bacillati</taxon>
        <taxon>Bacillota</taxon>
        <taxon>Clostridia</taxon>
        <taxon>Eubacteriales</taxon>
        <taxon>Oscillospiraceae</taxon>
        <taxon>Ruminococcus</taxon>
    </lineage>
</organism>
<dbReference type="AlphaFoldDB" id="A0A011VY37"/>
<evidence type="ECO:0000313" key="4">
    <source>
        <dbReference type="EMBL" id="EXM40206.1"/>
    </source>
</evidence>